<name>A0A6A2ZV50_HIBSY</name>
<gene>
    <name evidence="5" type="ORF">F3Y22_tig00110745pilonHSYRG00060</name>
</gene>
<dbReference type="PROSITE" id="PS50985">
    <property type="entry name" value="GRAS"/>
    <property type="match status" value="1"/>
</dbReference>
<evidence type="ECO:0000256" key="3">
    <source>
        <dbReference type="PROSITE-ProRule" id="PRU01191"/>
    </source>
</evidence>
<evidence type="ECO:0000256" key="4">
    <source>
        <dbReference type="SAM" id="MobiDB-lite"/>
    </source>
</evidence>
<feature type="short sequence motif" description="VHIID" evidence="3">
    <location>
        <begin position="329"/>
        <end position="333"/>
    </location>
</feature>
<evidence type="ECO:0000256" key="1">
    <source>
        <dbReference type="ARBA" id="ARBA00023015"/>
    </source>
</evidence>
<feature type="compositionally biased region" description="Basic and acidic residues" evidence="4">
    <location>
        <begin position="45"/>
        <end position="66"/>
    </location>
</feature>
<organism evidence="5 6">
    <name type="scientific">Hibiscus syriacus</name>
    <name type="common">Rose of Sharon</name>
    <dbReference type="NCBI Taxonomy" id="106335"/>
    <lineage>
        <taxon>Eukaryota</taxon>
        <taxon>Viridiplantae</taxon>
        <taxon>Streptophyta</taxon>
        <taxon>Embryophyta</taxon>
        <taxon>Tracheophyta</taxon>
        <taxon>Spermatophyta</taxon>
        <taxon>Magnoliopsida</taxon>
        <taxon>eudicotyledons</taxon>
        <taxon>Gunneridae</taxon>
        <taxon>Pentapetalae</taxon>
        <taxon>rosids</taxon>
        <taxon>malvids</taxon>
        <taxon>Malvales</taxon>
        <taxon>Malvaceae</taxon>
        <taxon>Malvoideae</taxon>
        <taxon>Hibiscus</taxon>
    </lineage>
</organism>
<evidence type="ECO:0000313" key="5">
    <source>
        <dbReference type="EMBL" id="KAE8695032.1"/>
    </source>
</evidence>
<evidence type="ECO:0000313" key="6">
    <source>
        <dbReference type="Proteomes" id="UP000436088"/>
    </source>
</evidence>
<dbReference type="Pfam" id="PF03514">
    <property type="entry name" value="GRAS"/>
    <property type="match status" value="1"/>
</dbReference>
<feature type="region of interest" description="SAW" evidence="3">
    <location>
        <begin position="543"/>
        <end position="617"/>
    </location>
</feature>
<dbReference type="EMBL" id="VEPZ02001096">
    <property type="protein sequence ID" value="KAE8695032.1"/>
    <property type="molecule type" value="Genomic_DNA"/>
</dbReference>
<keyword evidence="2" id="KW-0804">Transcription</keyword>
<protein>
    <submittedName>
        <fullName evidence="5">Scarecrow-like protein 32</fullName>
    </submittedName>
</protein>
<proteinExistence type="inferred from homology"/>
<comment type="caution">
    <text evidence="3">Lacks conserved residue(s) required for the propagation of feature annotation.</text>
</comment>
<dbReference type="Pfam" id="PF14223">
    <property type="entry name" value="Retrotran_gag_2"/>
    <property type="match status" value="2"/>
</dbReference>
<dbReference type="InterPro" id="IPR005202">
    <property type="entry name" value="TF_GRAS"/>
</dbReference>
<feature type="region of interest" description="Disordered" evidence="4">
    <location>
        <begin position="43"/>
        <end position="68"/>
    </location>
</feature>
<keyword evidence="1" id="KW-0805">Transcription regulation</keyword>
<dbReference type="Proteomes" id="UP000436088">
    <property type="component" value="Unassembled WGS sequence"/>
</dbReference>
<dbReference type="PANTHER" id="PTHR31636">
    <property type="entry name" value="OSJNBA0084A10.13 PROTEIN-RELATED"/>
    <property type="match status" value="1"/>
</dbReference>
<sequence>MSFRFDIEKFDGRINFGLWQVQVKDILIQSGLYKALKGKTASLSEGKEPDKPSDSSGDKGKSKMSEEEWEELDMRAASQIRLCLAKNVLANVARWSSTKELWEKLEEMYQAKSLSNSALNGIVSELESIGVEIDDEDKALRLIWSLPSSYEHMQTVLMYGKENVNFLEVTSKLISEERRLKNGENKSSESGALSVCGNRKKYKGSKKKIICWGYGQPGHLKKDCKNGGAISANGSKSDATNGLLDYKGSIFPTRLTCAFLRALVIRAAKSGTCKMLAAIANDHCNFTIDIHTFSVIELASFVDLTPWHRFGFTAANAAILEAVEGYSVIHIVDLSLTHCMQIPTLIDAIANRLEGPPLVKLTVAGGATQDVPPMLDLSYQELGSKLVNFARSRNVALEFRAILSSYADGFTFLIEQLRVQHLVYAESGEALVINCHMMLHYIPEETLSPLSNVNSNSYSFESSSTQSLRTMFLKALQMLDPTIVVLADEDADLTSNNLVCRLRSAFNYLWIPYDTVDTFLPQGSKQRQWYEASICWKIENVIAHEGLQRVERLEPKSRWVQRIQTAGFRRVSFGEDTISEVKTMLDEHADGWGLKKDEDDLVLTWKGHNVVFPQLGCLREAHFFSS</sequence>
<comment type="caution">
    <text evidence="5">The sequence shown here is derived from an EMBL/GenBank/DDBJ whole genome shotgun (WGS) entry which is preliminary data.</text>
</comment>
<comment type="similarity">
    <text evidence="3">Belongs to the GRAS family.</text>
</comment>
<reference evidence="5" key="1">
    <citation type="submission" date="2019-09" db="EMBL/GenBank/DDBJ databases">
        <title>Draft genome information of white flower Hibiscus syriacus.</title>
        <authorList>
            <person name="Kim Y.-M."/>
        </authorList>
    </citation>
    <scope>NUCLEOTIDE SEQUENCE [LARGE SCALE GENOMIC DNA]</scope>
    <source>
        <strain evidence="5">YM2019G1</strain>
    </source>
</reference>
<accession>A0A6A2ZV50</accession>
<dbReference type="AlphaFoldDB" id="A0A6A2ZV50"/>
<keyword evidence="6" id="KW-1185">Reference proteome</keyword>
<evidence type="ECO:0000256" key="2">
    <source>
        <dbReference type="ARBA" id="ARBA00023163"/>
    </source>
</evidence>